<reference evidence="3" key="1">
    <citation type="journal article" date="2020" name="Stud. Mycol.">
        <title>101 Dothideomycetes genomes: a test case for predicting lifestyles and emergence of pathogens.</title>
        <authorList>
            <person name="Haridas S."/>
            <person name="Albert R."/>
            <person name="Binder M."/>
            <person name="Bloem J."/>
            <person name="Labutti K."/>
            <person name="Salamov A."/>
            <person name="Andreopoulos B."/>
            <person name="Baker S."/>
            <person name="Barry K."/>
            <person name="Bills G."/>
            <person name="Bluhm B."/>
            <person name="Cannon C."/>
            <person name="Castanera R."/>
            <person name="Culley D."/>
            <person name="Daum C."/>
            <person name="Ezra D."/>
            <person name="Gonzalez J."/>
            <person name="Henrissat B."/>
            <person name="Kuo A."/>
            <person name="Liang C."/>
            <person name="Lipzen A."/>
            <person name="Lutzoni F."/>
            <person name="Magnuson J."/>
            <person name="Mondo S."/>
            <person name="Nolan M."/>
            <person name="Ohm R."/>
            <person name="Pangilinan J."/>
            <person name="Park H.-J."/>
            <person name="Ramirez L."/>
            <person name="Alfaro M."/>
            <person name="Sun H."/>
            <person name="Tritt A."/>
            <person name="Yoshinaga Y."/>
            <person name="Zwiers L.-H."/>
            <person name="Turgeon B."/>
            <person name="Goodwin S."/>
            <person name="Spatafora J."/>
            <person name="Crous P."/>
            <person name="Grigoriev I."/>
        </authorList>
    </citation>
    <scope>NUCLEOTIDE SEQUENCE</scope>
    <source>
        <strain evidence="3">CBS 122368</strain>
    </source>
</reference>
<name>A0A6A6IFD8_9PLEO</name>
<sequence length="206" mass="22527">MRSPPITPCSILLLVPFLLLLLSLPLTSAQENTTCVDGYNATCCPCITSGPIICSDPAPIDSLSECVDYHPEGWACCVGEGDGNWGCIAANFTTEEPPPENFSGRGGVMVMMGRRGGGRESAKPVNVWAIEEEGADLEDQSTASPKNRSRRYTATNSIKYKREAAMHRKESTEMENSCIMHPLPRCTSWCHQATPMDRGRENEDLL</sequence>
<dbReference type="AlphaFoldDB" id="A0A6A6IFD8"/>
<dbReference type="RefSeq" id="XP_033684155.1">
    <property type="nucleotide sequence ID" value="XM_033834916.1"/>
</dbReference>
<accession>A0A6A6IFD8</accession>
<dbReference type="GeneID" id="54588246"/>
<dbReference type="EMBL" id="ML987195">
    <property type="protein sequence ID" value="KAF2249151.1"/>
    <property type="molecule type" value="Genomic_DNA"/>
</dbReference>
<proteinExistence type="predicted"/>
<keyword evidence="4" id="KW-1185">Reference proteome</keyword>
<dbReference type="Proteomes" id="UP000800094">
    <property type="component" value="Unassembled WGS sequence"/>
</dbReference>
<feature type="chain" id="PRO_5025469110" description="Extracellular membrane protein CFEM domain-containing protein" evidence="2">
    <location>
        <begin position="30"/>
        <end position="206"/>
    </location>
</feature>
<evidence type="ECO:0000313" key="4">
    <source>
        <dbReference type="Proteomes" id="UP000800094"/>
    </source>
</evidence>
<evidence type="ECO:0000313" key="3">
    <source>
        <dbReference type="EMBL" id="KAF2249151.1"/>
    </source>
</evidence>
<dbReference type="OrthoDB" id="3797406at2759"/>
<evidence type="ECO:0000256" key="1">
    <source>
        <dbReference type="SAM" id="MobiDB-lite"/>
    </source>
</evidence>
<evidence type="ECO:0008006" key="5">
    <source>
        <dbReference type="Google" id="ProtNLM"/>
    </source>
</evidence>
<gene>
    <name evidence="3" type="ORF">BU26DRAFT_594865</name>
</gene>
<feature type="compositionally biased region" description="Polar residues" evidence="1">
    <location>
        <begin position="140"/>
        <end position="155"/>
    </location>
</feature>
<protein>
    <recommendedName>
        <fullName evidence="5">Extracellular membrane protein CFEM domain-containing protein</fullName>
    </recommendedName>
</protein>
<feature type="signal peptide" evidence="2">
    <location>
        <begin position="1"/>
        <end position="29"/>
    </location>
</feature>
<evidence type="ECO:0000256" key="2">
    <source>
        <dbReference type="SAM" id="SignalP"/>
    </source>
</evidence>
<organism evidence="3 4">
    <name type="scientific">Trematosphaeria pertusa</name>
    <dbReference type="NCBI Taxonomy" id="390896"/>
    <lineage>
        <taxon>Eukaryota</taxon>
        <taxon>Fungi</taxon>
        <taxon>Dikarya</taxon>
        <taxon>Ascomycota</taxon>
        <taxon>Pezizomycotina</taxon>
        <taxon>Dothideomycetes</taxon>
        <taxon>Pleosporomycetidae</taxon>
        <taxon>Pleosporales</taxon>
        <taxon>Massarineae</taxon>
        <taxon>Trematosphaeriaceae</taxon>
        <taxon>Trematosphaeria</taxon>
    </lineage>
</organism>
<keyword evidence="2" id="KW-0732">Signal</keyword>
<feature type="region of interest" description="Disordered" evidence="1">
    <location>
        <begin position="136"/>
        <end position="155"/>
    </location>
</feature>